<proteinExistence type="predicted"/>
<dbReference type="OrthoDB" id="5817230at2759"/>
<feature type="binding site" evidence="7">
    <location>
        <position position="33"/>
    </location>
    <ligand>
        <name>Mg(2+)</name>
        <dbReference type="ChEBI" id="CHEBI:18420"/>
    </ligand>
</feature>
<feature type="binding site" evidence="6">
    <location>
        <begin position="121"/>
        <end position="124"/>
    </location>
    <ligand>
        <name>GTP</name>
        <dbReference type="ChEBI" id="CHEBI:37565"/>
    </ligand>
</feature>
<sequence length="203" mass="23484">MDCCSYLMDNFDRIIQPDYVPTERDILNTRVMTVKASETKFIAEDLEFRVFDVGGQRSERMKWAQFFDDVTAVIFVAAISSYDQTLFEDEKTNRMMEALTLFNSTINHPIFRKTSIILFLNKIDLFKEKLKTKPVSLYFPTFQGPDTFEASAQFFIKRFKGKNSDRQIYAHLTWATDTQQTKIVLKAVVDIIVRGAIADLGLT</sequence>
<dbReference type="SMART" id="SM00275">
    <property type="entry name" value="G_alpha"/>
    <property type="match status" value="1"/>
</dbReference>
<organism evidence="8 9">
    <name type="scientific">Rhizoclosmatium globosum</name>
    <dbReference type="NCBI Taxonomy" id="329046"/>
    <lineage>
        <taxon>Eukaryota</taxon>
        <taxon>Fungi</taxon>
        <taxon>Fungi incertae sedis</taxon>
        <taxon>Chytridiomycota</taxon>
        <taxon>Chytridiomycota incertae sedis</taxon>
        <taxon>Chytridiomycetes</taxon>
        <taxon>Chytridiales</taxon>
        <taxon>Chytriomycetaceae</taxon>
        <taxon>Rhizoclosmatium</taxon>
    </lineage>
</organism>
<name>A0A1Y2BQ57_9FUNG</name>
<keyword evidence="1 7" id="KW-0479">Metal-binding</keyword>
<keyword evidence="3 7" id="KW-0460">Magnesium</keyword>
<gene>
    <name evidence="8" type="ORF">BCR33DRAFT_473135</name>
</gene>
<dbReference type="PRINTS" id="PR01241">
    <property type="entry name" value="GPROTEINAFNG"/>
</dbReference>
<dbReference type="STRING" id="329046.A0A1Y2BQ57"/>
<evidence type="ECO:0000256" key="6">
    <source>
        <dbReference type="PIRSR" id="PIRSR601019-1"/>
    </source>
</evidence>
<accession>A0A1Y2BQ57</accession>
<dbReference type="AlphaFoldDB" id="A0A1Y2BQ57"/>
<dbReference type="EMBL" id="MCGO01000053">
    <property type="protein sequence ID" value="ORY36878.1"/>
    <property type="molecule type" value="Genomic_DNA"/>
</dbReference>
<dbReference type="FunFam" id="3.40.50.300:FF:002307">
    <property type="entry name" value="Guanine nucleotide-binding protein G(k) subunit alpha"/>
    <property type="match status" value="1"/>
</dbReference>
<keyword evidence="9" id="KW-1185">Reference proteome</keyword>
<reference evidence="8 9" key="1">
    <citation type="submission" date="2016-07" db="EMBL/GenBank/DDBJ databases">
        <title>Pervasive Adenine N6-methylation of Active Genes in Fungi.</title>
        <authorList>
            <consortium name="DOE Joint Genome Institute"/>
            <person name="Mondo S.J."/>
            <person name="Dannebaum R.O."/>
            <person name="Kuo R.C."/>
            <person name="Labutti K."/>
            <person name="Haridas S."/>
            <person name="Kuo A."/>
            <person name="Salamov A."/>
            <person name="Ahrendt S.R."/>
            <person name="Lipzen A."/>
            <person name="Sullivan W."/>
            <person name="Andreopoulos W.B."/>
            <person name="Clum A."/>
            <person name="Lindquist E."/>
            <person name="Daum C."/>
            <person name="Ramamoorthy G.K."/>
            <person name="Gryganskyi A."/>
            <person name="Culley D."/>
            <person name="Magnuson J.K."/>
            <person name="James T.Y."/>
            <person name="O'Malley M.A."/>
            <person name="Stajich J.E."/>
            <person name="Spatafora J.W."/>
            <person name="Visel A."/>
            <person name="Grigoriev I.V."/>
        </authorList>
    </citation>
    <scope>NUCLEOTIDE SEQUENCE [LARGE SCALE GENOMIC DNA]</scope>
    <source>
        <strain evidence="8 9">JEL800</strain>
    </source>
</reference>
<dbReference type="Pfam" id="PF00503">
    <property type="entry name" value="G-alpha"/>
    <property type="match status" value="1"/>
</dbReference>
<protein>
    <submittedName>
        <fullName evidence="8">Guanine nucleotide binding protein alpha transducing activity polypeptide 2</fullName>
    </submittedName>
</protein>
<comment type="caution">
    <text evidence="8">The sequence shown here is derived from an EMBL/GenBank/DDBJ whole genome shotgun (WGS) entry which is preliminary data.</text>
</comment>
<dbReference type="Gene3D" id="3.40.50.300">
    <property type="entry name" value="P-loop containing nucleotide triphosphate hydrolases"/>
    <property type="match status" value="1"/>
</dbReference>
<dbReference type="GO" id="GO:0031683">
    <property type="term" value="F:G-protein beta/gamma-subunit complex binding"/>
    <property type="evidence" value="ECO:0007669"/>
    <property type="project" value="InterPro"/>
</dbReference>
<dbReference type="GO" id="GO:0005834">
    <property type="term" value="C:heterotrimeric G-protein complex"/>
    <property type="evidence" value="ECO:0007669"/>
    <property type="project" value="InterPro"/>
</dbReference>
<dbReference type="GO" id="GO:0005525">
    <property type="term" value="F:GTP binding"/>
    <property type="evidence" value="ECO:0007669"/>
    <property type="project" value="UniProtKB-KW"/>
</dbReference>
<evidence type="ECO:0000256" key="4">
    <source>
        <dbReference type="ARBA" id="ARBA00023134"/>
    </source>
</evidence>
<dbReference type="GO" id="GO:0005737">
    <property type="term" value="C:cytoplasm"/>
    <property type="evidence" value="ECO:0007669"/>
    <property type="project" value="TreeGrafter"/>
</dbReference>
<evidence type="ECO:0000313" key="8">
    <source>
        <dbReference type="EMBL" id="ORY36878.1"/>
    </source>
</evidence>
<dbReference type="InterPro" id="IPR011025">
    <property type="entry name" value="GproteinA_insert"/>
</dbReference>
<evidence type="ECO:0000256" key="7">
    <source>
        <dbReference type="PIRSR" id="PIRSR601019-2"/>
    </source>
</evidence>
<dbReference type="PANTHER" id="PTHR10218:SF302">
    <property type="entry name" value="GUANINE NUCLEOTIDE-BINDING PROTEIN ALPHA-5 SUBUNIT"/>
    <property type="match status" value="1"/>
</dbReference>
<feature type="binding site" evidence="6">
    <location>
        <begin position="52"/>
        <end position="56"/>
    </location>
    <ligand>
        <name>GTP</name>
        <dbReference type="ChEBI" id="CHEBI:37565"/>
    </ligand>
</feature>
<dbReference type="SUPFAM" id="SSF52540">
    <property type="entry name" value="P-loop containing nucleoside triphosphate hydrolases"/>
    <property type="match status" value="1"/>
</dbReference>
<dbReference type="CDD" id="cd00066">
    <property type="entry name" value="G-alpha"/>
    <property type="match status" value="1"/>
</dbReference>
<dbReference type="PROSITE" id="PS51882">
    <property type="entry name" value="G_ALPHA"/>
    <property type="match status" value="1"/>
</dbReference>
<dbReference type="PRINTS" id="PR00318">
    <property type="entry name" value="GPROTEINA"/>
</dbReference>
<keyword evidence="4 6" id="KW-0342">GTP-binding</keyword>
<evidence type="ECO:0000256" key="5">
    <source>
        <dbReference type="ARBA" id="ARBA00023224"/>
    </source>
</evidence>
<dbReference type="InterPro" id="IPR027417">
    <property type="entry name" value="P-loop_NTPase"/>
</dbReference>
<dbReference type="GO" id="GO:0003924">
    <property type="term" value="F:GTPase activity"/>
    <property type="evidence" value="ECO:0007669"/>
    <property type="project" value="InterPro"/>
</dbReference>
<keyword evidence="2 6" id="KW-0547">Nucleotide-binding</keyword>
<evidence type="ECO:0000313" key="9">
    <source>
        <dbReference type="Proteomes" id="UP000193642"/>
    </source>
</evidence>
<dbReference type="PANTHER" id="PTHR10218">
    <property type="entry name" value="GTP-BINDING PROTEIN ALPHA SUBUNIT"/>
    <property type="match status" value="1"/>
</dbReference>
<evidence type="ECO:0000256" key="1">
    <source>
        <dbReference type="ARBA" id="ARBA00022723"/>
    </source>
</evidence>
<dbReference type="SUPFAM" id="SSF47895">
    <property type="entry name" value="Transducin (alpha subunit), insertion domain"/>
    <property type="match status" value="1"/>
</dbReference>
<dbReference type="GO" id="GO:0007188">
    <property type="term" value="P:adenylate cyclase-modulating G protein-coupled receptor signaling pathway"/>
    <property type="evidence" value="ECO:0007669"/>
    <property type="project" value="TreeGrafter"/>
</dbReference>
<evidence type="ECO:0000256" key="2">
    <source>
        <dbReference type="ARBA" id="ARBA00022741"/>
    </source>
</evidence>
<keyword evidence="5" id="KW-0807">Transducer</keyword>
<dbReference type="InterPro" id="IPR002975">
    <property type="entry name" value="Fungi_Gprotein_alpha"/>
</dbReference>
<feature type="binding site" evidence="6">
    <location>
        <begin position="27"/>
        <end position="33"/>
    </location>
    <ligand>
        <name>GTP</name>
        <dbReference type="ChEBI" id="CHEBI:37565"/>
    </ligand>
</feature>
<dbReference type="InterPro" id="IPR001019">
    <property type="entry name" value="Gprotein_alpha_su"/>
</dbReference>
<feature type="binding site" evidence="6">
    <location>
        <position position="175"/>
    </location>
    <ligand>
        <name>GTP</name>
        <dbReference type="ChEBI" id="CHEBI:37565"/>
    </ligand>
</feature>
<evidence type="ECO:0000256" key="3">
    <source>
        <dbReference type="ARBA" id="ARBA00022842"/>
    </source>
</evidence>
<dbReference type="GO" id="GO:0001664">
    <property type="term" value="F:G protein-coupled receptor binding"/>
    <property type="evidence" value="ECO:0007669"/>
    <property type="project" value="InterPro"/>
</dbReference>
<dbReference type="Proteomes" id="UP000193642">
    <property type="component" value="Unassembled WGS sequence"/>
</dbReference>
<dbReference type="GO" id="GO:0046872">
    <property type="term" value="F:metal ion binding"/>
    <property type="evidence" value="ECO:0007669"/>
    <property type="project" value="UniProtKB-KW"/>
</dbReference>